<dbReference type="PANTHER" id="PTHR11012:SF30">
    <property type="entry name" value="PROTEIN KINASE-LIKE DOMAIN-CONTAINING"/>
    <property type="match status" value="1"/>
</dbReference>
<accession>A0AAV8WHF7</accession>
<dbReference type="Gene3D" id="3.90.1200.10">
    <property type="match status" value="1"/>
</dbReference>
<dbReference type="AlphaFoldDB" id="A0AAV8WHF7"/>
<name>A0AAV8WHF7_9CUCU</name>
<proteinExistence type="predicted"/>
<dbReference type="Pfam" id="PF02958">
    <property type="entry name" value="EcKL"/>
    <property type="match status" value="1"/>
</dbReference>
<reference evidence="2 3" key="1">
    <citation type="journal article" date="2023" name="Insect Mol. Biol.">
        <title>Genome sequencing provides insights into the evolution of gene families encoding plant cell wall-degrading enzymes in longhorned beetles.</title>
        <authorList>
            <person name="Shin N.R."/>
            <person name="Okamura Y."/>
            <person name="Kirsch R."/>
            <person name="Pauchet Y."/>
        </authorList>
    </citation>
    <scope>NUCLEOTIDE SEQUENCE [LARGE SCALE GENOMIC DNA]</scope>
    <source>
        <strain evidence="2">EAD_L_NR</strain>
    </source>
</reference>
<evidence type="ECO:0000313" key="3">
    <source>
        <dbReference type="Proteomes" id="UP001159042"/>
    </source>
</evidence>
<dbReference type="EMBL" id="JANEYG010000001">
    <property type="protein sequence ID" value="KAJ8926109.1"/>
    <property type="molecule type" value="Genomic_DNA"/>
</dbReference>
<dbReference type="PANTHER" id="PTHR11012">
    <property type="entry name" value="PROTEIN KINASE-LIKE DOMAIN-CONTAINING"/>
    <property type="match status" value="1"/>
</dbReference>
<evidence type="ECO:0000313" key="2">
    <source>
        <dbReference type="EMBL" id="KAJ8926109.1"/>
    </source>
</evidence>
<protein>
    <recommendedName>
        <fullName evidence="1">CHK kinase-like domain-containing protein</fullName>
    </recommendedName>
</protein>
<dbReference type="SUPFAM" id="SSF56112">
    <property type="entry name" value="Protein kinase-like (PK-like)"/>
    <property type="match status" value="1"/>
</dbReference>
<gene>
    <name evidence="2" type="ORF">NQ315_009966</name>
</gene>
<dbReference type="InterPro" id="IPR015897">
    <property type="entry name" value="CHK_kinase-like"/>
</dbReference>
<evidence type="ECO:0000259" key="1">
    <source>
        <dbReference type="SMART" id="SM00587"/>
    </source>
</evidence>
<comment type="caution">
    <text evidence="2">The sequence shown here is derived from an EMBL/GenBank/DDBJ whole genome shotgun (WGS) entry which is preliminary data.</text>
</comment>
<sequence length="406" mass="46890">MGTVLPPKIYDVLKTVVKGNIDDFTVTVHDPNKKGEGYLGKLFFVTLQEKNNDCRLVFAVKCAFSENAVRDQYPIRGAFLNEIYFYTKLWPRLCKFQESASGKRSFHHVPRCYAVVSDNDQEMLVLENLKLRGFEMHDKKKPVSVSMFEYLFGLYGKLHALSLAYKALHPEEFSELGEGVSDMWVTFCKKHPFGEAIRIGMRQAMKALEPGMDDQIIERFSHYEEDGVELFCNSLEKTRYNAVIHGDGWSNNMMFKYDESKNPVDMRFLDFQLCTVASPVCDLSYCLYSGGTKETFDQLDRLLQVYHDALSDSLRSYGCDAEQLYPLEALKSDWKKHCQMGAIIGIIIWRNKLTCADAALDLMDLTDGEDSKEMMQKFLNTKIDEGTYRERVRDILSHLYERDLFM</sequence>
<dbReference type="InterPro" id="IPR011009">
    <property type="entry name" value="Kinase-like_dom_sf"/>
</dbReference>
<keyword evidence="3" id="KW-1185">Reference proteome</keyword>
<dbReference type="InterPro" id="IPR004119">
    <property type="entry name" value="EcKL"/>
</dbReference>
<dbReference type="Proteomes" id="UP001159042">
    <property type="component" value="Unassembled WGS sequence"/>
</dbReference>
<organism evidence="2 3">
    <name type="scientific">Exocentrus adspersus</name>
    <dbReference type="NCBI Taxonomy" id="1586481"/>
    <lineage>
        <taxon>Eukaryota</taxon>
        <taxon>Metazoa</taxon>
        <taxon>Ecdysozoa</taxon>
        <taxon>Arthropoda</taxon>
        <taxon>Hexapoda</taxon>
        <taxon>Insecta</taxon>
        <taxon>Pterygota</taxon>
        <taxon>Neoptera</taxon>
        <taxon>Endopterygota</taxon>
        <taxon>Coleoptera</taxon>
        <taxon>Polyphaga</taxon>
        <taxon>Cucujiformia</taxon>
        <taxon>Chrysomeloidea</taxon>
        <taxon>Cerambycidae</taxon>
        <taxon>Lamiinae</taxon>
        <taxon>Acanthocinini</taxon>
        <taxon>Exocentrus</taxon>
    </lineage>
</organism>
<dbReference type="SMART" id="SM00587">
    <property type="entry name" value="CHK"/>
    <property type="match status" value="1"/>
</dbReference>
<feature type="domain" description="CHK kinase-like" evidence="1">
    <location>
        <begin position="124"/>
        <end position="316"/>
    </location>
</feature>